<evidence type="ECO:0000256" key="8">
    <source>
        <dbReference type="ARBA" id="ARBA00083109"/>
    </source>
</evidence>
<dbReference type="PROSITE" id="PS00962">
    <property type="entry name" value="RIBOSOMAL_S2_1"/>
    <property type="match status" value="1"/>
</dbReference>
<dbReference type="FunCoup" id="B0X2T8">
    <property type="interactions" value="317"/>
</dbReference>
<dbReference type="CDD" id="cd01425">
    <property type="entry name" value="RPS2"/>
    <property type="match status" value="1"/>
</dbReference>
<evidence type="ECO:0000256" key="3">
    <source>
        <dbReference type="ARBA" id="ARBA00022980"/>
    </source>
</evidence>
<dbReference type="OrthoDB" id="2320368at2759"/>
<comment type="similarity">
    <text evidence="2">Belongs to the universal ribosomal protein uS2 family.</text>
</comment>
<evidence type="ECO:0000313" key="11">
    <source>
        <dbReference type="Proteomes" id="UP000002320"/>
    </source>
</evidence>
<dbReference type="HAMAP" id="MF_00291_B">
    <property type="entry name" value="Ribosomal_uS2_B"/>
    <property type="match status" value="1"/>
</dbReference>
<dbReference type="InterPro" id="IPR001865">
    <property type="entry name" value="Ribosomal_uS2"/>
</dbReference>
<dbReference type="InterPro" id="IPR023591">
    <property type="entry name" value="Ribosomal_uS2_flav_dom_sf"/>
</dbReference>
<dbReference type="PANTHER" id="PTHR12534">
    <property type="entry name" value="30S RIBOSOMAL PROTEIN S2 PROKARYOTIC AND ORGANELLAR"/>
    <property type="match status" value="1"/>
</dbReference>
<sequence>MLTKRLLSHACSAACRRSLSTLVAPEVGVPAADKASEILKHPDYFGVHRLFTVEDLFKANVHLGHKEGTLHDNMKGYLYGSRLGHCVIDLDKTAEYLRHALNVTAHIAYRGGIILFFNRTAQNGHIVEKTAMECGEYSHTRFWRGGVFTNANVQFGAVTRLPDLCIFLNTLSNVLTQHSAVKDCAKMAIPTVGIVDTNCNPNLITYPVPGNDDTPAAIALYCKLFKSAILLGKAKMKEDAQENQ</sequence>
<dbReference type="InterPro" id="IPR005706">
    <property type="entry name" value="Ribosomal_uS2_bac/mit/plastid"/>
</dbReference>
<comment type="subcellular location">
    <subcellularLocation>
        <location evidence="1">Mitochondrion</location>
    </subcellularLocation>
</comment>
<keyword evidence="4" id="KW-0496">Mitochondrion</keyword>
<dbReference type="PRINTS" id="PR00395">
    <property type="entry name" value="RIBOSOMALS2"/>
</dbReference>
<dbReference type="Pfam" id="PF00318">
    <property type="entry name" value="Ribosomal_S2"/>
    <property type="match status" value="2"/>
</dbReference>
<dbReference type="AlphaFoldDB" id="B0X2T8"/>
<dbReference type="GO" id="GO:0005743">
    <property type="term" value="C:mitochondrial inner membrane"/>
    <property type="evidence" value="ECO:0007669"/>
    <property type="project" value="UniProtKB-ARBA"/>
</dbReference>
<dbReference type="EMBL" id="DS232298">
    <property type="protein sequence ID" value="EDS39412.1"/>
    <property type="molecule type" value="Genomic_DNA"/>
</dbReference>
<dbReference type="EnsemblMetazoa" id="CPIJ013588-RA">
    <property type="protein sequence ID" value="CPIJ013588-PA"/>
    <property type="gene ID" value="CPIJ013588"/>
</dbReference>
<reference evidence="10" key="2">
    <citation type="submission" date="2020-05" db="UniProtKB">
        <authorList>
            <consortium name="EnsemblMetazoa"/>
        </authorList>
    </citation>
    <scope>IDENTIFICATION</scope>
    <source>
        <strain evidence="10">JHB</strain>
    </source>
</reference>
<evidence type="ECO:0000256" key="5">
    <source>
        <dbReference type="ARBA" id="ARBA00023274"/>
    </source>
</evidence>
<dbReference type="VEuPathDB" id="VectorBase:CQUJHB015140"/>
<dbReference type="GO" id="GO:0003735">
    <property type="term" value="F:structural constituent of ribosome"/>
    <property type="evidence" value="ECO:0007669"/>
    <property type="project" value="InterPro"/>
</dbReference>
<dbReference type="Proteomes" id="UP000002320">
    <property type="component" value="Unassembled WGS sequence"/>
</dbReference>
<dbReference type="eggNOG" id="KOG0832">
    <property type="taxonomic scope" value="Eukaryota"/>
</dbReference>
<dbReference type="FunFam" id="3.40.50.10490:FF:000026">
    <property type="entry name" value="28S ribosomal protein S2, mitochondrial"/>
    <property type="match status" value="1"/>
</dbReference>
<keyword evidence="3 9" id="KW-0689">Ribosomal protein</keyword>
<evidence type="ECO:0000313" key="10">
    <source>
        <dbReference type="EnsemblMetazoa" id="CPIJ013588-PA"/>
    </source>
</evidence>
<reference evidence="9" key="1">
    <citation type="submission" date="2007-03" db="EMBL/GenBank/DDBJ databases">
        <title>Annotation of Culex pipiens quinquefasciatus.</title>
        <authorList>
            <consortium name="The Broad Institute Genome Sequencing Platform"/>
            <person name="Atkinson P.W."/>
            <person name="Hemingway J."/>
            <person name="Christensen B.M."/>
            <person name="Higgs S."/>
            <person name="Kodira C."/>
            <person name="Hannick L."/>
            <person name="Megy K."/>
            <person name="O'Leary S."/>
            <person name="Pearson M."/>
            <person name="Haas B.J."/>
            <person name="Mauceli E."/>
            <person name="Wortman J.R."/>
            <person name="Lee N.H."/>
            <person name="Guigo R."/>
            <person name="Stanke M."/>
            <person name="Alvarado L."/>
            <person name="Amedeo P."/>
            <person name="Antoine C.H."/>
            <person name="Arensburger P."/>
            <person name="Bidwell S.L."/>
            <person name="Crawford M."/>
            <person name="Camaro F."/>
            <person name="Devon K."/>
            <person name="Engels R."/>
            <person name="Hammond M."/>
            <person name="Howarth C."/>
            <person name="Koehrsen M."/>
            <person name="Lawson D."/>
            <person name="Montgomery P."/>
            <person name="Nene V."/>
            <person name="Nusbaum C."/>
            <person name="Puiu D."/>
            <person name="Romero-Severson J."/>
            <person name="Severson D.W."/>
            <person name="Shumway M."/>
            <person name="Sisk P."/>
            <person name="Stolte C."/>
            <person name="Zeng Q."/>
            <person name="Eisenstadt E."/>
            <person name="Fraser-Liggett C."/>
            <person name="Strausberg R."/>
            <person name="Galagan J."/>
            <person name="Birren B."/>
            <person name="Collins F.H."/>
        </authorList>
    </citation>
    <scope>NUCLEOTIDE SEQUENCE [LARGE SCALE GENOMIC DNA]</scope>
    <source>
        <strain evidence="9">JHB</strain>
    </source>
</reference>
<dbReference type="KEGG" id="cqu:CpipJ_CPIJ013588"/>
<evidence type="ECO:0000256" key="6">
    <source>
        <dbReference type="ARBA" id="ARBA00059792"/>
    </source>
</evidence>
<organism>
    <name type="scientific">Culex quinquefasciatus</name>
    <name type="common">Southern house mosquito</name>
    <name type="synonym">Culex pungens</name>
    <dbReference type="NCBI Taxonomy" id="7176"/>
    <lineage>
        <taxon>Eukaryota</taxon>
        <taxon>Metazoa</taxon>
        <taxon>Ecdysozoa</taxon>
        <taxon>Arthropoda</taxon>
        <taxon>Hexapoda</taxon>
        <taxon>Insecta</taxon>
        <taxon>Pterygota</taxon>
        <taxon>Neoptera</taxon>
        <taxon>Endopterygota</taxon>
        <taxon>Diptera</taxon>
        <taxon>Nematocera</taxon>
        <taxon>Culicoidea</taxon>
        <taxon>Culicidae</taxon>
        <taxon>Culicinae</taxon>
        <taxon>Culicini</taxon>
        <taxon>Culex</taxon>
        <taxon>Culex</taxon>
    </lineage>
</organism>
<dbReference type="OMA" id="PYIFMEK"/>
<evidence type="ECO:0000313" key="9">
    <source>
        <dbReference type="EMBL" id="EDS39412.1"/>
    </source>
</evidence>
<dbReference type="STRING" id="7176.B0X2T8"/>
<proteinExistence type="inferred from homology"/>
<dbReference type="Gene3D" id="3.40.50.10490">
    <property type="entry name" value="Glucose-6-phosphate isomerase like protein, domain 1"/>
    <property type="match status" value="1"/>
</dbReference>
<keyword evidence="11" id="KW-1185">Reference proteome</keyword>
<comment type="function">
    <text evidence="6">Required for mitoribosome formation and stability, and mitochondrial translation.</text>
</comment>
<evidence type="ECO:0000256" key="7">
    <source>
        <dbReference type="ARBA" id="ARBA00071390"/>
    </source>
</evidence>
<protein>
    <recommendedName>
        <fullName evidence="7">Small ribosomal subunit protein uS2m</fullName>
    </recommendedName>
    <alternativeName>
        <fullName evidence="8">28S ribosomal protein S2, mitochondrial</fullName>
    </alternativeName>
</protein>
<dbReference type="SUPFAM" id="SSF52313">
    <property type="entry name" value="Ribosomal protein S2"/>
    <property type="match status" value="1"/>
</dbReference>
<gene>
    <name evidence="10" type="primary">6046821</name>
    <name evidence="9" type="ORF">CpipJ_CPIJ013588</name>
</gene>
<dbReference type="GO" id="GO:0005763">
    <property type="term" value="C:mitochondrial small ribosomal subunit"/>
    <property type="evidence" value="ECO:0007669"/>
    <property type="project" value="UniProtKB-ARBA"/>
</dbReference>
<dbReference type="VEuPathDB" id="VectorBase:CPIJ013588"/>
<dbReference type="GO" id="GO:0006412">
    <property type="term" value="P:translation"/>
    <property type="evidence" value="ECO:0007669"/>
    <property type="project" value="InterPro"/>
</dbReference>
<dbReference type="InterPro" id="IPR018130">
    <property type="entry name" value="Ribosomal_uS2_CS"/>
</dbReference>
<accession>B0X2T8</accession>
<dbReference type="PANTHER" id="PTHR12534:SF0">
    <property type="entry name" value="SMALL RIBOSOMAL SUBUNIT PROTEIN US2M"/>
    <property type="match status" value="1"/>
</dbReference>
<dbReference type="HOGENOM" id="CLU_040318_3_1_1"/>
<dbReference type="InParanoid" id="B0X2T8"/>
<evidence type="ECO:0000256" key="2">
    <source>
        <dbReference type="ARBA" id="ARBA00006242"/>
    </source>
</evidence>
<evidence type="ECO:0000256" key="4">
    <source>
        <dbReference type="ARBA" id="ARBA00023128"/>
    </source>
</evidence>
<evidence type="ECO:0000256" key="1">
    <source>
        <dbReference type="ARBA" id="ARBA00004173"/>
    </source>
</evidence>
<keyword evidence="5" id="KW-0687">Ribonucleoprotein</keyword>
<name>B0X2T8_CULQU</name>